<dbReference type="EMBL" id="QZFU01000019">
    <property type="protein sequence ID" value="RJO75220.1"/>
    <property type="molecule type" value="Genomic_DNA"/>
</dbReference>
<keyword evidence="2" id="KW-1185">Reference proteome</keyword>
<proteinExistence type="predicted"/>
<dbReference type="InterPro" id="IPR010310">
    <property type="entry name" value="T7SS_ESAT-6-like"/>
</dbReference>
<dbReference type="OrthoDB" id="4563569at2"/>
<dbReference type="Pfam" id="PF06013">
    <property type="entry name" value="WXG100"/>
    <property type="match status" value="1"/>
</dbReference>
<comment type="caution">
    <text evidence="1">The sequence shown here is derived from an EMBL/GenBank/DDBJ whole genome shotgun (WGS) entry which is preliminary data.</text>
</comment>
<sequence length="110" mass="11807">MDGAGGFPDPRRDTYIAPDAVRTYGRNVGGIAKTLQKALDSAAKEVDDLLSRGWSGATAQEFADGWRETHDGGERIVHALRTLAGKLGVGADEYRDREDTSATDIASLRT</sequence>
<dbReference type="InterPro" id="IPR036689">
    <property type="entry name" value="ESAT-6-like_sf"/>
</dbReference>
<evidence type="ECO:0000313" key="1">
    <source>
        <dbReference type="EMBL" id="RJO75220.1"/>
    </source>
</evidence>
<dbReference type="AlphaFoldDB" id="A0A3A4KQE0"/>
<reference evidence="1 2" key="1">
    <citation type="submission" date="2018-09" db="EMBL/GenBank/DDBJ databases">
        <title>YIM PH21274 draft genome.</title>
        <authorList>
            <person name="Miao C."/>
        </authorList>
    </citation>
    <scope>NUCLEOTIDE SEQUENCE [LARGE SCALE GENOMIC DNA]</scope>
    <source>
        <strain evidence="1 2">YIM PH 21724</strain>
    </source>
</reference>
<dbReference type="Gene3D" id="1.10.287.1060">
    <property type="entry name" value="ESAT-6-like"/>
    <property type="match status" value="1"/>
</dbReference>
<dbReference type="SUPFAM" id="SSF140453">
    <property type="entry name" value="EsxAB dimer-like"/>
    <property type="match status" value="1"/>
</dbReference>
<dbReference type="Proteomes" id="UP000266677">
    <property type="component" value="Unassembled WGS sequence"/>
</dbReference>
<gene>
    <name evidence="1" type="ORF">D5S18_17865</name>
</gene>
<evidence type="ECO:0000313" key="2">
    <source>
        <dbReference type="Proteomes" id="UP000266677"/>
    </source>
</evidence>
<dbReference type="RefSeq" id="WP_120042094.1">
    <property type="nucleotide sequence ID" value="NZ_QZFU01000019.1"/>
</dbReference>
<protein>
    <submittedName>
        <fullName evidence="1">WXG100 family type VII secretion target</fullName>
    </submittedName>
</protein>
<accession>A0A3A4KQE0</accession>
<organism evidence="1 2">
    <name type="scientific">Nocardia panacis</name>
    <dbReference type="NCBI Taxonomy" id="2340916"/>
    <lineage>
        <taxon>Bacteria</taxon>
        <taxon>Bacillati</taxon>
        <taxon>Actinomycetota</taxon>
        <taxon>Actinomycetes</taxon>
        <taxon>Mycobacteriales</taxon>
        <taxon>Nocardiaceae</taxon>
        <taxon>Nocardia</taxon>
    </lineage>
</organism>
<name>A0A3A4KQE0_9NOCA</name>